<sequence>MEAGRRGSPAEGGDVSRTPYPWRVVIPVEDAADPRLADYTRLRDVDLRKSLEGARGLFLAEGEKVIRRAVAAGHPVRSVLTTAKWLGHLADVIEGVTVYLVSDEVMEGVTGFQVHRGALASMERLTPPSVADVISGRGPRAVAGGTEPEGPGGTPRRIVVLEDLVDHGNVGAIFRCAAALGVDAVVLSPRCADPLYRRSVKVSMGAVFAIPYARMADWHDGLAEIRAEGFQLLALTPDRAAVPMDDVPLGDRVALMLGSEGDGLSSHWLHEADHPVRIPMSETAMDLGVDSLNVVAAAAIACHSLVR</sequence>
<evidence type="ECO:0000256" key="1">
    <source>
        <dbReference type="ARBA" id="ARBA00007228"/>
    </source>
</evidence>
<keyword evidence="6" id="KW-1185">Reference proteome</keyword>
<dbReference type="CDD" id="cd18095">
    <property type="entry name" value="SpoU-like_rRNA-MTase"/>
    <property type="match status" value="1"/>
</dbReference>
<dbReference type="AlphaFoldDB" id="A0A8J3X9V3"/>
<evidence type="ECO:0000313" key="5">
    <source>
        <dbReference type="EMBL" id="GII28938.1"/>
    </source>
</evidence>
<dbReference type="PANTHER" id="PTHR43191:SF12">
    <property type="entry name" value="RRNA METHYLASE"/>
    <property type="match status" value="1"/>
</dbReference>
<comment type="similarity">
    <text evidence="1">Belongs to the class IV-like SAM-binding methyltransferase superfamily. RNA methyltransferase TrmH family.</text>
</comment>
<keyword evidence="3" id="KW-0808">Transferase</keyword>
<dbReference type="InterPro" id="IPR029064">
    <property type="entry name" value="Ribosomal_eL30-like_sf"/>
</dbReference>
<gene>
    <name evidence="5" type="ORF">Pmi06nite_23800</name>
</gene>
<dbReference type="GO" id="GO:0005737">
    <property type="term" value="C:cytoplasm"/>
    <property type="evidence" value="ECO:0007669"/>
    <property type="project" value="UniProtKB-ARBA"/>
</dbReference>
<dbReference type="InterPro" id="IPR001537">
    <property type="entry name" value="SpoU_MeTrfase"/>
</dbReference>
<dbReference type="PANTHER" id="PTHR43191">
    <property type="entry name" value="RRNA METHYLTRANSFERASE 3"/>
    <property type="match status" value="1"/>
</dbReference>
<dbReference type="Gene3D" id="3.40.1280.10">
    <property type="match status" value="1"/>
</dbReference>
<protein>
    <submittedName>
        <fullName evidence="5">rRNA methyltransferase</fullName>
    </submittedName>
</protein>
<dbReference type="SUPFAM" id="SSF75217">
    <property type="entry name" value="alpha/beta knot"/>
    <property type="match status" value="1"/>
</dbReference>
<proteinExistence type="inferred from homology"/>
<keyword evidence="2 5" id="KW-0489">Methyltransferase</keyword>
<comment type="caution">
    <text evidence="5">The sequence shown here is derived from an EMBL/GenBank/DDBJ whole genome shotgun (WGS) entry which is preliminary data.</text>
</comment>
<dbReference type="GO" id="GO:0032259">
    <property type="term" value="P:methylation"/>
    <property type="evidence" value="ECO:0007669"/>
    <property type="project" value="UniProtKB-KW"/>
</dbReference>
<dbReference type="InterPro" id="IPR053888">
    <property type="entry name" value="MRM3-like_sub_bind"/>
</dbReference>
<dbReference type="InterPro" id="IPR013123">
    <property type="entry name" value="SpoU_subst-bd"/>
</dbReference>
<reference evidence="5 6" key="1">
    <citation type="submission" date="2021-01" db="EMBL/GenBank/DDBJ databases">
        <title>Whole genome shotgun sequence of Planotetraspora mira NBRC 15435.</title>
        <authorList>
            <person name="Komaki H."/>
            <person name="Tamura T."/>
        </authorList>
    </citation>
    <scope>NUCLEOTIDE SEQUENCE [LARGE SCALE GENOMIC DNA]</scope>
    <source>
        <strain evidence="5 6">NBRC 15435</strain>
    </source>
</reference>
<dbReference type="InterPro" id="IPR029026">
    <property type="entry name" value="tRNA_m1G_MTases_N"/>
</dbReference>
<dbReference type="InterPro" id="IPR051259">
    <property type="entry name" value="rRNA_Methyltransferase"/>
</dbReference>
<evidence type="ECO:0000259" key="4">
    <source>
        <dbReference type="SMART" id="SM00967"/>
    </source>
</evidence>
<dbReference type="InterPro" id="IPR029028">
    <property type="entry name" value="Alpha/beta_knot_MTases"/>
</dbReference>
<dbReference type="GO" id="GO:0006396">
    <property type="term" value="P:RNA processing"/>
    <property type="evidence" value="ECO:0007669"/>
    <property type="project" value="InterPro"/>
</dbReference>
<dbReference type="SMART" id="SM00967">
    <property type="entry name" value="SpoU_sub_bind"/>
    <property type="match status" value="1"/>
</dbReference>
<evidence type="ECO:0000313" key="6">
    <source>
        <dbReference type="Proteomes" id="UP000650628"/>
    </source>
</evidence>
<dbReference type="Gene3D" id="3.30.1330.30">
    <property type="match status" value="1"/>
</dbReference>
<name>A0A8J3X9V3_9ACTN</name>
<organism evidence="5 6">
    <name type="scientific">Planotetraspora mira</name>
    <dbReference type="NCBI Taxonomy" id="58121"/>
    <lineage>
        <taxon>Bacteria</taxon>
        <taxon>Bacillati</taxon>
        <taxon>Actinomycetota</taxon>
        <taxon>Actinomycetes</taxon>
        <taxon>Streptosporangiales</taxon>
        <taxon>Streptosporangiaceae</taxon>
        <taxon>Planotetraspora</taxon>
    </lineage>
</organism>
<dbReference type="Proteomes" id="UP000650628">
    <property type="component" value="Unassembled WGS sequence"/>
</dbReference>
<dbReference type="SUPFAM" id="SSF55315">
    <property type="entry name" value="L30e-like"/>
    <property type="match status" value="1"/>
</dbReference>
<evidence type="ECO:0000256" key="3">
    <source>
        <dbReference type="ARBA" id="ARBA00022679"/>
    </source>
</evidence>
<dbReference type="Pfam" id="PF00588">
    <property type="entry name" value="SpoU_methylase"/>
    <property type="match status" value="1"/>
</dbReference>
<accession>A0A8J3X9V3</accession>
<dbReference type="GO" id="GO:0003723">
    <property type="term" value="F:RNA binding"/>
    <property type="evidence" value="ECO:0007669"/>
    <property type="project" value="InterPro"/>
</dbReference>
<evidence type="ECO:0000256" key="2">
    <source>
        <dbReference type="ARBA" id="ARBA00022603"/>
    </source>
</evidence>
<dbReference type="GO" id="GO:0008173">
    <property type="term" value="F:RNA methyltransferase activity"/>
    <property type="evidence" value="ECO:0007669"/>
    <property type="project" value="InterPro"/>
</dbReference>
<feature type="domain" description="RNA 2-O ribose methyltransferase substrate binding" evidence="4">
    <location>
        <begin position="59"/>
        <end position="128"/>
    </location>
</feature>
<dbReference type="EMBL" id="BOOO01000013">
    <property type="protein sequence ID" value="GII28938.1"/>
    <property type="molecule type" value="Genomic_DNA"/>
</dbReference>
<dbReference type="Pfam" id="PF22435">
    <property type="entry name" value="MRM3-like_sub_bind"/>
    <property type="match status" value="1"/>
</dbReference>